<reference evidence="2" key="1">
    <citation type="submission" date="2016-02" db="EMBL/GenBank/DDBJ databases">
        <authorList>
            <person name="Rodrigo-Torres Lidia"/>
            <person name="Arahal R.David."/>
        </authorList>
    </citation>
    <scope>NUCLEOTIDE SEQUENCE [LARGE SCALE GENOMIC DNA]</scope>
    <source>
        <strain evidence="2">CECT 9029</strain>
    </source>
</reference>
<dbReference type="AlphaFoldDB" id="A0A128EXV1"/>
<organism evidence="1 2">
    <name type="scientific">Grimontia celer</name>
    <dbReference type="NCBI Taxonomy" id="1796497"/>
    <lineage>
        <taxon>Bacteria</taxon>
        <taxon>Pseudomonadati</taxon>
        <taxon>Pseudomonadota</taxon>
        <taxon>Gammaproteobacteria</taxon>
        <taxon>Vibrionales</taxon>
        <taxon>Vibrionaceae</taxon>
        <taxon>Grimontia</taxon>
    </lineage>
</organism>
<dbReference type="EMBL" id="FIZX01000001">
    <property type="protein sequence ID" value="CZF78990.1"/>
    <property type="molecule type" value="Genomic_DNA"/>
</dbReference>
<dbReference type="Proteomes" id="UP000071641">
    <property type="component" value="Unassembled WGS sequence"/>
</dbReference>
<accession>A0A128EXV1</accession>
<protein>
    <submittedName>
        <fullName evidence="1">Uncharacterized protein</fullName>
    </submittedName>
</protein>
<keyword evidence="2" id="KW-1185">Reference proteome</keyword>
<proteinExistence type="predicted"/>
<name>A0A128EXV1_9GAMM</name>
<dbReference type="RefSeq" id="WP_062661661.1">
    <property type="nucleotide sequence ID" value="NZ_FIZX01000001.1"/>
</dbReference>
<sequence length="123" mass="14669">METIIIIILVAIGLYAWVKAAKTTDGNNDIPLSYNHFDFKEPVNPDRFAHVVIERAEPRKVEYRYPYLTEGHWRSEFACTCCGKDKTARHKRMIIKYQEDDNWHDLCIHCARDLDKKHRLRFF</sequence>
<evidence type="ECO:0000313" key="2">
    <source>
        <dbReference type="Proteomes" id="UP000071641"/>
    </source>
</evidence>
<gene>
    <name evidence="1" type="ORF">GCE9029_01185</name>
</gene>
<evidence type="ECO:0000313" key="1">
    <source>
        <dbReference type="EMBL" id="CZF78990.1"/>
    </source>
</evidence>